<feature type="transmembrane region" description="Helical" evidence="1">
    <location>
        <begin position="120"/>
        <end position="141"/>
    </location>
</feature>
<dbReference type="AlphaFoldDB" id="A0A0E3U5S6"/>
<keyword evidence="1" id="KW-1133">Transmembrane helix</keyword>
<dbReference type="KEGG" id="pox:MB84_08160"/>
<keyword evidence="3" id="KW-1185">Reference proteome</keyword>
<feature type="transmembrane region" description="Helical" evidence="1">
    <location>
        <begin position="21"/>
        <end position="41"/>
    </location>
</feature>
<dbReference type="OrthoDB" id="9092326at2"/>
<dbReference type="EMBL" id="CP011253">
    <property type="protein sequence ID" value="AKC69459.1"/>
    <property type="molecule type" value="Genomic_DNA"/>
</dbReference>
<feature type="transmembrane region" description="Helical" evidence="1">
    <location>
        <begin position="53"/>
        <end position="74"/>
    </location>
</feature>
<feature type="transmembrane region" description="Helical" evidence="1">
    <location>
        <begin position="86"/>
        <end position="108"/>
    </location>
</feature>
<reference evidence="2" key="1">
    <citation type="submission" date="2016-06" db="EMBL/GenBank/DDBJ databases">
        <title>Pandoraea oxalativorans DSM 23570 Genome Sequencing.</title>
        <authorList>
            <person name="Ee R."/>
            <person name="Lim Y.-L."/>
            <person name="Yong D."/>
            <person name="Yin W.-F."/>
            <person name="Chan K.-G."/>
        </authorList>
    </citation>
    <scope>NUCLEOTIDE SEQUENCE</scope>
    <source>
        <strain evidence="2">DSM 23570</strain>
    </source>
</reference>
<dbReference type="PATRIC" id="fig|573737.6.peg.2481"/>
<proteinExistence type="predicted"/>
<protein>
    <submittedName>
        <fullName evidence="2">DoxX family protein</fullName>
    </submittedName>
</protein>
<evidence type="ECO:0000313" key="2">
    <source>
        <dbReference type="EMBL" id="AKC69459.1"/>
    </source>
</evidence>
<gene>
    <name evidence="2" type="ORF">MB84_08160</name>
</gene>
<organism evidence="2 3">
    <name type="scientific">Pandoraea oxalativorans</name>
    <dbReference type="NCBI Taxonomy" id="573737"/>
    <lineage>
        <taxon>Bacteria</taxon>
        <taxon>Pseudomonadati</taxon>
        <taxon>Pseudomonadota</taxon>
        <taxon>Betaproteobacteria</taxon>
        <taxon>Burkholderiales</taxon>
        <taxon>Burkholderiaceae</taxon>
        <taxon>Pandoraea</taxon>
    </lineage>
</organism>
<keyword evidence="1" id="KW-0812">Transmembrane</keyword>
<name>A0A0E3U5S6_9BURK</name>
<dbReference type="RefSeq" id="WP_046290778.1">
    <property type="nucleotide sequence ID" value="NZ_CP011253.3"/>
</dbReference>
<dbReference type="Proteomes" id="UP000035050">
    <property type="component" value="Chromosome"/>
</dbReference>
<sequence length="171" mass="19441">MIEQLQKTLTEPRSLGRAVLTVMRLYLGGWMIVSGLSYWLPVWGYTPVWPQPLGTLPASNDMLVTMISIGLFHIVKTCEILGGLCLLFDIFVPFGLVLLLPVSFVVWYNAIVLNHRFDRIFAPYMGVGCLYLNLLLLLAYIRYYIPLFSFRSSIGGFHDAQRVTKSFKESV</sequence>
<evidence type="ECO:0000256" key="1">
    <source>
        <dbReference type="SAM" id="Phobius"/>
    </source>
</evidence>
<accession>A0A0E3U5S6</accession>
<keyword evidence="1" id="KW-0472">Membrane</keyword>
<evidence type="ECO:0000313" key="3">
    <source>
        <dbReference type="Proteomes" id="UP000035050"/>
    </source>
</evidence>
<dbReference type="HOGENOM" id="CLU_1501106_0_0_4"/>